<proteinExistence type="predicted"/>
<accession>A0ABS8D9G6</accession>
<reference evidence="4" key="1">
    <citation type="submission" date="2021-10" db="EMBL/GenBank/DDBJ databases">
        <title>The complete genome sequence of Leeia sp. TBRC 13508.</title>
        <authorList>
            <person name="Charoenyingcharoen P."/>
            <person name="Yukphan P."/>
        </authorList>
    </citation>
    <scope>NUCLEOTIDE SEQUENCE</scope>
    <source>
        <strain evidence="4">TBRC 13508</strain>
    </source>
</reference>
<dbReference type="Gene3D" id="3.40.50.410">
    <property type="entry name" value="von Willebrand factor, type A domain"/>
    <property type="match status" value="1"/>
</dbReference>
<feature type="compositionally biased region" description="Polar residues" evidence="1">
    <location>
        <begin position="114"/>
        <end position="128"/>
    </location>
</feature>
<dbReference type="InterPro" id="IPR002035">
    <property type="entry name" value="VWF_A"/>
</dbReference>
<evidence type="ECO:0000313" key="5">
    <source>
        <dbReference type="Proteomes" id="UP001165395"/>
    </source>
</evidence>
<dbReference type="CDD" id="cd00198">
    <property type="entry name" value="vWFA"/>
    <property type="match status" value="1"/>
</dbReference>
<dbReference type="PROSITE" id="PS50234">
    <property type="entry name" value="VWFA"/>
    <property type="match status" value="1"/>
</dbReference>
<gene>
    <name evidence="4" type="ORF">LIN78_14955</name>
</gene>
<dbReference type="InterPro" id="IPR018511">
    <property type="entry name" value="Hemolysin-typ_Ca-bd_CS"/>
</dbReference>
<dbReference type="PROSITE" id="PS51820">
    <property type="entry name" value="PA14"/>
    <property type="match status" value="1"/>
</dbReference>
<dbReference type="InterPro" id="IPR011049">
    <property type="entry name" value="Serralysin-like_metalloprot_C"/>
</dbReference>
<dbReference type="Pfam" id="PF07691">
    <property type="entry name" value="PA14"/>
    <property type="match status" value="1"/>
</dbReference>
<feature type="domain" description="VWFA" evidence="2">
    <location>
        <begin position="254"/>
        <end position="445"/>
    </location>
</feature>
<sequence length="1040" mass="105302">GSMTVTLAVTNGTLTVSGGSASISGTGTGTVTLTGTVAQINATLAANVTYVPTKDFNGTATLTMTTSDNGNTGSGGTLTDVDTVSIAVNPVNDAPVVTSTSATVSEEGLAGGNPDTTGNPTDATNSATASGTMSIIDVDSTVTISLAAPTQTITSGGVALTWSGVGTGTLVGSANGVEVMRVAVSSSGSYTVTMSKAIDHTTGNGENISSFSVGVTASDGSLSSTGTLTVNVEDDSPYAVASSNTVSLPVQNTNIMLILDVSGSMAGTRLQIMKDSITELLNQYDNLGDVMVRIVTFSTSAAEQDATWVTVARAKEIVNGLTANGTTNYDAALIAAQSAFTDAGKIAGANNVSYFLTDGSPNGNTDWDGSSGPLTSADGIQAGEEAIWQSFLIANSINSFAYGMGTGASQANMNPIAYNGATSTNTSSVVVADISQLPPILRDSILTATSGSLTSSGTLGDGASIGADGGRMVSIVIDGTTYNYDGTSTGTVRGTYDSATHVWTIGTLAGGKVTSTSNGGKFIVDMDTGAYTYTPPVSTTANFTEAISYSLVDNDGDSASSTLSINVTPPTEVTLVSTSSTITGVNMGLSGEYYGYNETRDGTASDPKYASSTSTVRLHSDDGSADAGTANNVDRLADVEAIIEGRAGNTNLINNAIIAPASASDATFSTNKLEFGLNSGSNTPLFSNDLGQNGRVESGTITASSGGNTNNLYTFLKVSSGNVDSLAATSGLGDTTDAIIRMVGYIYIPTSGSYDIRITADDGYRLLIGGQNVAEVDYIQSTAVTVFSGKTISEGLLPLELLYWDQGGHASLRVEIKPTGSADTAYTVIGTDQYALFSPSDVPTLAANQDIVETSTNGVYAIRTGATYTGTDTAEKVTGTDGKDYIDGGNGNDILSGGAGSDTLIGGGGKDTLTGGLGSDTFVWHLSDKGSVGSATVDTITDFDTASKALGGDILDLKDLLQGENHTTGTGNLTSYLHFEKSGSDTIIHVSSSGGFASGFNATADDQKIVLSGVDLTSGSTLTDTAIIQDLLNKGKLNTD</sequence>
<evidence type="ECO:0000256" key="1">
    <source>
        <dbReference type="SAM" id="MobiDB-lite"/>
    </source>
</evidence>
<dbReference type="InterPro" id="IPR019960">
    <property type="entry name" value="T1SS_VCA0849"/>
</dbReference>
<dbReference type="NCBIfam" id="TIGR03661">
    <property type="entry name" value="T1SS_VCA0849"/>
    <property type="match status" value="1"/>
</dbReference>
<dbReference type="SUPFAM" id="SSF53300">
    <property type="entry name" value="vWA-like"/>
    <property type="match status" value="1"/>
</dbReference>
<name>A0ABS8D9G6_9NEIS</name>
<dbReference type="Proteomes" id="UP001165395">
    <property type="component" value="Unassembled WGS sequence"/>
</dbReference>
<dbReference type="Pfam" id="PF00092">
    <property type="entry name" value="VWA"/>
    <property type="match status" value="1"/>
</dbReference>
<dbReference type="PROSITE" id="PS00330">
    <property type="entry name" value="HEMOLYSIN_CALCIUM"/>
    <property type="match status" value="3"/>
</dbReference>
<feature type="domain" description="PA14" evidence="3">
    <location>
        <begin position="689"/>
        <end position="833"/>
    </location>
</feature>
<feature type="region of interest" description="Disordered" evidence="1">
    <location>
        <begin position="601"/>
        <end position="626"/>
    </location>
</feature>
<feature type="non-terminal residue" evidence="4">
    <location>
        <position position="1"/>
    </location>
</feature>
<dbReference type="SUPFAM" id="SSF51120">
    <property type="entry name" value="beta-Roll"/>
    <property type="match status" value="1"/>
</dbReference>
<dbReference type="InterPro" id="IPR001343">
    <property type="entry name" value="Hemolysn_Ca-bd"/>
</dbReference>
<dbReference type="Pfam" id="PF00353">
    <property type="entry name" value="HemolysinCabind"/>
    <property type="match status" value="1"/>
</dbReference>
<feature type="region of interest" description="Disordered" evidence="1">
    <location>
        <begin position="100"/>
        <end position="128"/>
    </location>
</feature>
<dbReference type="EMBL" id="JAJBZT010000010">
    <property type="protein sequence ID" value="MCB6184845.1"/>
    <property type="molecule type" value="Genomic_DNA"/>
</dbReference>
<dbReference type="SMART" id="SM00327">
    <property type="entry name" value="VWA"/>
    <property type="match status" value="1"/>
</dbReference>
<dbReference type="InterPro" id="IPR036465">
    <property type="entry name" value="vWFA_dom_sf"/>
</dbReference>
<keyword evidence="5" id="KW-1185">Reference proteome</keyword>
<dbReference type="PRINTS" id="PR00313">
    <property type="entry name" value="CABNDNGRPT"/>
</dbReference>
<comment type="caution">
    <text evidence="4">The sequence shown here is derived from an EMBL/GenBank/DDBJ whole genome shotgun (WGS) entry which is preliminary data.</text>
</comment>
<dbReference type="RefSeq" id="WP_227181665.1">
    <property type="nucleotide sequence ID" value="NZ_JAJBZT010000010.1"/>
</dbReference>
<dbReference type="SUPFAM" id="SSF56988">
    <property type="entry name" value="Anthrax protective antigen"/>
    <property type="match status" value="1"/>
</dbReference>
<dbReference type="InterPro" id="IPR037524">
    <property type="entry name" value="PA14/GLEYA"/>
</dbReference>
<evidence type="ECO:0000259" key="2">
    <source>
        <dbReference type="PROSITE" id="PS50234"/>
    </source>
</evidence>
<dbReference type="InterPro" id="IPR011658">
    <property type="entry name" value="PA14_dom"/>
</dbReference>
<evidence type="ECO:0000313" key="4">
    <source>
        <dbReference type="EMBL" id="MCB6184845.1"/>
    </source>
</evidence>
<organism evidence="4 5">
    <name type="scientific">Leeia speluncae</name>
    <dbReference type="NCBI Taxonomy" id="2884804"/>
    <lineage>
        <taxon>Bacteria</taxon>
        <taxon>Pseudomonadati</taxon>
        <taxon>Pseudomonadota</taxon>
        <taxon>Betaproteobacteria</taxon>
        <taxon>Neisseriales</taxon>
        <taxon>Leeiaceae</taxon>
        <taxon>Leeia</taxon>
    </lineage>
</organism>
<evidence type="ECO:0000259" key="3">
    <source>
        <dbReference type="PROSITE" id="PS51820"/>
    </source>
</evidence>
<dbReference type="Gene3D" id="2.150.10.10">
    <property type="entry name" value="Serralysin-like metalloprotease, C-terminal"/>
    <property type="match status" value="1"/>
</dbReference>
<protein>
    <submittedName>
        <fullName evidence="4">Type I secretion C-terminal target domain-containing protein</fullName>
    </submittedName>
</protein>